<keyword evidence="1" id="KW-1133">Transmembrane helix</keyword>
<evidence type="ECO:0000313" key="3">
    <source>
        <dbReference type="EMBL" id="KAH9827571.1"/>
    </source>
</evidence>
<keyword evidence="1" id="KW-0472">Membrane</keyword>
<feature type="transmembrane region" description="Helical" evidence="1">
    <location>
        <begin position="89"/>
        <end position="107"/>
    </location>
</feature>
<dbReference type="AlphaFoldDB" id="A0A9W7W2D8"/>
<name>A0A9W7W2D8_9PEZI</name>
<sequence>ESTLLLTLITVSLVGAPTTRSCAGVKPATYRLAMSFVTWTSSKGATAAQYQASFANDLIDDLGNNRGDATGSQPGTTLLTKAGGSLGEFAASIAVVLPALFAGLILTM</sequence>
<reference evidence="3 4" key="1">
    <citation type="journal article" date="2018" name="IMA Fungus">
        <title>IMA Genome-F 10: Nine draft genome sequences of Claviceps purpurea s.lat., including C. arundinis, C. humidiphila, and C. cf. spartinae, pseudomolecules for the pitch canker pathogen Fusarium circinatum, draft genome of Davidsoniella eucalypti, Grosmannia galeiformis, Quambalaria eucalypti, and Teratosphaeria destructans.</title>
        <authorList>
            <person name="Wingfield B.D."/>
            <person name="Liu M."/>
            <person name="Nguyen H.D."/>
            <person name="Lane F.A."/>
            <person name="Morgan S.W."/>
            <person name="De Vos L."/>
            <person name="Wilken P.M."/>
            <person name="Duong T.A."/>
            <person name="Aylward J."/>
            <person name="Coetzee M.P."/>
            <person name="Dadej K."/>
            <person name="De Beer Z.W."/>
            <person name="Findlay W."/>
            <person name="Havenga M."/>
            <person name="Kolarik M."/>
            <person name="Menzies J.G."/>
            <person name="Naidoo K."/>
            <person name="Pochopski O."/>
            <person name="Shoukouhi P."/>
            <person name="Santana Q.C."/>
            <person name="Seifert K.A."/>
            <person name="Soal N."/>
            <person name="Steenkamp E.T."/>
            <person name="Tatham C.T."/>
            <person name="van der Nest M.A."/>
            <person name="Wingfield M.J."/>
        </authorList>
    </citation>
    <scope>NUCLEOTIDE SEQUENCE [LARGE SCALE GENOMIC DNA]</scope>
    <source>
        <strain evidence="3">CMW44962</strain>
    </source>
</reference>
<dbReference type="Proteomes" id="UP001138500">
    <property type="component" value="Unassembled WGS sequence"/>
</dbReference>
<evidence type="ECO:0000256" key="2">
    <source>
        <dbReference type="SAM" id="SignalP"/>
    </source>
</evidence>
<evidence type="ECO:0000313" key="4">
    <source>
        <dbReference type="Proteomes" id="UP001138500"/>
    </source>
</evidence>
<feature type="non-terminal residue" evidence="3">
    <location>
        <position position="1"/>
    </location>
</feature>
<keyword evidence="1" id="KW-0812">Transmembrane</keyword>
<keyword evidence="4" id="KW-1185">Reference proteome</keyword>
<reference evidence="3 4" key="2">
    <citation type="journal article" date="2021" name="Curr. Genet.">
        <title>Genetic response to nitrogen starvation in the aggressive Eucalyptus foliar pathogen Teratosphaeria destructans.</title>
        <authorList>
            <person name="Havenga M."/>
            <person name="Wingfield B.D."/>
            <person name="Wingfield M.J."/>
            <person name="Dreyer L.L."/>
            <person name="Roets F."/>
            <person name="Aylward J."/>
        </authorList>
    </citation>
    <scope>NUCLEOTIDE SEQUENCE [LARGE SCALE GENOMIC DNA]</scope>
    <source>
        <strain evidence="3">CMW44962</strain>
    </source>
</reference>
<comment type="caution">
    <text evidence="3">The sequence shown here is derived from an EMBL/GenBank/DDBJ whole genome shotgun (WGS) entry which is preliminary data.</text>
</comment>
<accession>A0A9W7W2D8</accession>
<evidence type="ECO:0000256" key="1">
    <source>
        <dbReference type="SAM" id="Phobius"/>
    </source>
</evidence>
<dbReference type="EMBL" id="RIBY02001868">
    <property type="protein sequence ID" value="KAH9827571.1"/>
    <property type="molecule type" value="Genomic_DNA"/>
</dbReference>
<keyword evidence="2" id="KW-0732">Signal</keyword>
<protein>
    <submittedName>
        <fullName evidence="3">Uncharacterized protein</fullName>
    </submittedName>
</protein>
<feature type="signal peptide" evidence="2">
    <location>
        <begin position="1"/>
        <end position="21"/>
    </location>
</feature>
<organism evidence="3 4">
    <name type="scientific">Teratosphaeria destructans</name>
    <dbReference type="NCBI Taxonomy" id="418781"/>
    <lineage>
        <taxon>Eukaryota</taxon>
        <taxon>Fungi</taxon>
        <taxon>Dikarya</taxon>
        <taxon>Ascomycota</taxon>
        <taxon>Pezizomycotina</taxon>
        <taxon>Dothideomycetes</taxon>
        <taxon>Dothideomycetidae</taxon>
        <taxon>Mycosphaerellales</taxon>
        <taxon>Teratosphaeriaceae</taxon>
        <taxon>Teratosphaeria</taxon>
    </lineage>
</organism>
<proteinExistence type="predicted"/>
<feature type="chain" id="PRO_5040950193" evidence="2">
    <location>
        <begin position="22"/>
        <end position="108"/>
    </location>
</feature>
<gene>
    <name evidence="3" type="ORF">Tdes44962_MAKER02829</name>
</gene>